<evidence type="ECO:0000313" key="1">
    <source>
        <dbReference type="EMBL" id="SNQ59356.1"/>
    </source>
</evidence>
<dbReference type="Pfam" id="PF02596">
    <property type="entry name" value="DUF169"/>
    <property type="match status" value="1"/>
</dbReference>
<proteinExistence type="predicted"/>
<dbReference type="OrthoDB" id="104659at2157"/>
<dbReference type="EMBL" id="FZMP01000019">
    <property type="protein sequence ID" value="SNQ59356.1"/>
    <property type="molecule type" value="Genomic_DNA"/>
</dbReference>
<keyword evidence="2" id="KW-1185">Reference proteome</keyword>
<sequence>MDLQLKDKFAALWKKYFYNAELPITFYYTDEEGHAELVKPGSVPRCIIGALSSVRKGKSSCFNIESVGCFGGKRYLGFAEKIRPNFEYFLSCGIPGELEGERYKKSPELVKEWIKKAPVFKAPARYAVFKRWDKLEESDAPEVVIFFAQPDVLSGLFTLANFDMAEQNGVIAPMGSGCSTIVQYPYLEKDSGHPRGVIGMFDVSARPYVPENVLTFAVPVNRFTTMVENMEESFLITGSWQAVQKRIKQEKREN</sequence>
<protein>
    <recommendedName>
        <fullName evidence="3">ArCR</fullName>
    </recommendedName>
</protein>
<dbReference type="InterPro" id="IPR003748">
    <property type="entry name" value="DUF169"/>
</dbReference>
<gene>
    <name evidence="1" type="ORF">MNV_1150005</name>
</gene>
<evidence type="ECO:0008006" key="3">
    <source>
        <dbReference type="Google" id="ProtNLM"/>
    </source>
</evidence>
<evidence type="ECO:0000313" key="2">
    <source>
        <dbReference type="Proteomes" id="UP000218615"/>
    </source>
</evidence>
<name>A0A284VJA7_9EURY</name>
<dbReference type="RefSeq" id="WP_096203744.1">
    <property type="nucleotide sequence ID" value="NZ_FZMP01000019.1"/>
</dbReference>
<reference evidence="2" key="1">
    <citation type="submission" date="2017-06" db="EMBL/GenBank/DDBJ databases">
        <authorList>
            <person name="Cremers G."/>
        </authorList>
    </citation>
    <scope>NUCLEOTIDE SEQUENCE [LARGE SCALE GENOMIC DNA]</scope>
</reference>
<dbReference type="AlphaFoldDB" id="A0A284VJA7"/>
<dbReference type="Proteomes" id="UP000218615">
    <property type="component" value="Unassembled WGS sequence"/>
</dbReference>
<accession>A0A284VJA7</accession>
<organism evidence="1 2">
    <name type="scientific">Candidatus Methanoperedens nitratireducens</name>
    <dbReference type="NCBI Taxonomy" id="1392998"/>
    <lineage>
        <taxon>Archaea</taxon>
        <taxon>Methanobacteriati</taxon>
        <taxon>Methanobacteriota</taxon>
        <taxon>Stenosarchaea group</taxon>
        <taxon>Methanomicrobia</taxon>
        <taxon>Methanosarcinales</taxon>
        <taxon>ANME-2 cluster</taxon>
        <taxon>Candidatus Methanoperedentaceae</taxon>
        <taxon>Candidatus Methanoperedens</taxon>
    </lineage>
</organism>